<dbReference type="Proteomes" id="UP000590740">
    <property type="component" value="Unassembled WGS sequence"/>
</dbReference>
<evidence type="ECO:0000313" key="2">
    <source>
        <dbReference type="Proteomes" id="UP000590740"/>
    </source>
</evidence>
<name>A0A7W7Y802_9BACT</name>
<evidence type="ECO:0000313" key="1">
    <source>
        <dbReference type="EMBL" id="MBB5031259.1"/>
    </source>
</evidence>
<dbReference type="Gene3D" id="2.20.25.10">
    <property type="match status" value="1"/>
</dbReference>
<comment type="caution">
    <text evidence="1">The sequence shown here is derived from an EMBL/GenBank/DDBJ whole genome shotgun (WGS) entry which is preliminary data.</text>
</comment>
<sequence>MKPSETASASTTWLDDFLPLLRCPDTHQPLRRATAEECASCQMSAALATQDGTRLFMIDNGIPILLPQQ</sequence>
<reference evidence="1 2" key="1">
    <citation type="submission" date="2020-08" db="EMBL/GenBank/DDBJ databases">
        <title>Genomic Encyclopedia of Type Strains, Phase IV (KMG-IV): sequencing the most valuable type-strain genomes for metagenomic binning, comparative biology and taxonomic classification.</title>
        <authorList>
            <person name="Goeker M."/>
        </authorList>
    </citation>
    <scope>NUCLEOTIDE SEQUENCE [LARGE SCALE GENOMIC DNA]</scope>
    <source>
        <strain evidence="1 2">DSM 12252</strain>
    </source>
</reference>
<organism evidence="1 2">
    <name type="scientific">Prosthecobacter vanneervenii</name>
    <dbReference type="NCBI Taxonomy" id="48466"/>
    <lineage>
        <taxon>Bacteria</taxon>
        <taxon>Pseudomonadati</taxon>
        <taxon>Verrucomicrobiota</taxon>
        <taxon>Verrucomicrobiia</taxon>
        <taxon>Verrucomicrobiales</taxon>
        <taxon>Verrucomicrobiaceae</taxon>
        <taxon>Prosthecobacter</taxon>
    </lineage>
</organism>
<gene>
    <name evidence="1" type="ORF">HNQ65_000813</name>
</gene>
<keyword evidence="2" id="KW-1185">Reference proteome</keyword>
<dbReference type="EMBL" id="JACHIG010000001">
    <property type="protein sequence ID" value="MBB5031259.1"/>
    <property type="molecule type" value="Genomic_DNA"/>
</dbReference>
<dbReference type="AlphaFoldDB" id="A0A7W7Y802"/>
<accession>A0A7W7Y802</accession>
<dbReference type="RefSeq" id="WP_184338191.1">
    <property type="nucleotide sequence ID" value="NZ_JACHIG010000001.1"/>
</dbReference>
<proteinExistence type="predicted"/>
<protein>
    <submittedName>
        <fullName evidence="1">Uncharacterized protein YbaR (Trm112 family)</fullName>
    </submittedName>
</protein>
<dbReference type="SUPFAM" id="SSF158997">
    <property type="entry name" value="Trm112p-like"/>
    <property type="match status" value="1"/>
</dbReference>